<dbReference type="KEGG" id="mdn:JT25_004270"/>
<sequence>MKVLILMAMVLSFHSASAEVFKCIGKDGKTVYQAKPCQSSDKTVQLDIQANEAQEAAAKARLEALQNEQEATKAVRQEAERRDAVLKNQTESTNALKQSAIAQQQQVEAEQRQAAALERQAQQNNNRVLIVAPPSALPVMPAPVTTEILR</sequence>
<evidence type="ECO:0000256" key="2">
    <source>
        <dbReference type="SAM" id="SignalP"/>
    </source>
</evidence>
<dbReference type="InterPro" id="IPR025392">
    <property type="entry name" value="DUF4124"/>
</dbReference>
<feature type="domain" description="DUF4124" evidence="3">
    <location>
        <begin position="8"/>
        <end position="60"/>
    </location>
</feature>
<keyword evidence="5" id="KW-1185">Reference proteome</keyword>
<dbReference type="RefSeq" id="WP_052142152.1">
    <property type="nucleotide sequence ID" value="NZ_CP014476.1"/>
</dbReference>
<keyword evidence="2" id="KW-0732">Signal</keyword>
<evidence type="ECO:0000256" key="1">
    <source>
        <dbReference type="SAM" id="Coils"/>
    </source>
</evidence>
<accession>A0A126T0U8</accession>
<keyword evidence="1" id="KW-0175">Coiled coil</keyword>
<dbReference type="Pfam" id="PF13511">
    <property type="entry name" value="DUF4124"/>
    <property type="match status" value="1"/>
</dbReference>
<dbReference type="EMBL" id="CP014476">
    <property type="protein sequence ID" value="AMK75705.1"/>
    <property type="molecule type" value="Genomic_DNA"/>
</dbReference>
<evidence type="ECO:0000313" key="5">
    <source>
        <dbReference type="Proteomes" id="UP000030512"/>
    </source>
</evidence>
<feature type="chain" id="PRO_5007274495" description="DUF4124 domain-containing protein" evidence="2">
    <location>
        <begin position="19"/>
        <end position="150"/>
    </location>
</feature>
<name>A0A126T0U8_9GAMM</name>
<dbReference type="Proteomes" id="UP000030512">
    <property type="component" value="Chromosome"/>
</dbReference>
<protein>
    <recommendedName>
        <fullName evidence="3">DUF4124 domain-containing protein</fullName>
    </recommendedName>
</protein>
<dbReference type="STRING" id="1538553.JT25_004270"/>
<evidence type="ECO:0000259" key="3">
    <source>
        <dbReference type="Pfam" id="PF13511"/>
    </source>
</evidence>
<gene>
    <name evidence="4" type="ORF">JT25_004270</name>
</gene>
<organism evidence="4 5">
    <name type="scientific">Methylomonas denitrificans</name>
    <dbReference type="NCBI Taxonomy" id="1538553"/>
    <lineage>
        <taxon>Bacteria</taxon>
        <taxon>Pseudomonadati</taxon>
        <taxon>Pseudomonadota</taxon>
        <taxon>Gammaproteobacteria</taxon>
        <taxon>Methylococcales</taxon>
        <taxon>Methylococcaceae</taxon>
        <taxon>Methylomonas</taxon>
    </lineage>
</organism>
<reference evidence="4 5" key="1">
    <citation type="journal article" date="2015" name="Environ. Microbiol.">
        <title>Methane oxidation coupled to nitrate reduction under hypoxia by the Gammaproteobacterium Methylomonas denitrificans, sp. nov. type strain FJG1.</title>
        <authorList>
            <person name="Kits K.D."/>
            <person name="Klotz M.G."/>
            <person name="Stein L.Y."/>
        </authorList>
    </citation>
    <scope>NUCLEOTIDE SEQUENCE [LARGE SCALE GENOMIC DNA]</scope>
    <source>
        <strain evidence="4 5">FJG1</strain>
    </source>
</reference>
<feature type="coiled-coil region" evidence="1">
    <location>
        <begin position="48"/>
        <end position="127"/>
    </location>
</feature>
<evidence type="ECO:0000313" key="4">
    <source>
        <dbReference type="EMBL" id="AMK75705.1"/>
    </source>
</evidence>
<dbReference type="AlphaFoldDB" id="A0A126T0U8"/>
<feature type="signal peptide" evidence="2">
    <location>
        <begin position="1"/>
        <end position="18"/>
    </location>
</feature>
<proteinExistence type="predicted"/>